<keyword evidence="4" id="KW-1185">Reference proteome</keyword>
<geneLocation type="plasmid" evidence="3 4">
    <name>pTT6-1</name>
</geneLocation>
<dbReference type="RefSeq" id="WP_201082561.1">
    <property type="nucleotide sequence ID" value="NZ_CP067421.1"/>
</dbReference>
<feature type="compositionally biased region" description="Basic and acidic residues" evidence="1">
    <location>
        <begin position="51"/>
        <end position="60"/>
    </location>
</feature>
<accession>A0ABX7BFI3</accession>
<feature type="chain" id="PRO_5045619507" description="WxL domain-containing protein" evidence="2">
    <location>
        <begin position="30"/>
        <end position="95"/>
    </location>
</feature>
<evidence type="ECO:0000256" key="2">
    <source>
        <dbReference type="SAM" id="SignalP"/>
    </source>
</evidence>
<dbReference type="Proteomes" id="UP000595197">
    <property type="component" value="Plasmid pTT6-1"/>
</dbReference>
<dbReference type="EMBL" id="CP067421">
    <property type="protein sequence ID" value="QQP93148.1"/>
    <property type="molecule type" value="Genomic_DNA"/>
</dbReference>
<gene>
    <name evidence="3" type="ORF">IGS68_28820</name>
</gene>
<reference evidence="3" key="1">
    <citation type="submission" date="2021-02" db="EMBL/GenBank/DDBJ databases">
        <title>Skermanella TT6 skin isolate.</title>
        <authorList>
            <person name="Lee K."/>
            <person name="Ganzorig M."/>
        </authorList>
    </citation>
    <scope>NUCLEOTIDE SEQUENCE</scope>
    <source>
        <strain evidence="3">TT6</strain>
    </source>
</reference>
<protein>
    <recommendedName>
        <fullName evidence="5">WxL domain-containing protein</fullName>
    </recommendedName>
</protein>
<sequence>MISKDLKNKLVLCGVVPVLLLGNIGSTHAEGALVPPAVDLDIYTPTALDSTSKDPEKDTFGYDMRGIIQPGSPPTPGQGLDAEGTELAIVTPQPE</sequence>
<organism evidence="3 4">
    <name type="scientific">Skermanella cutis</name>
    <dbReference type="NCBI Taxonomy" id="2775420"/>
    <lineage>
        <taxon>Bacteria</taxon>
        <taxon>Pseudomonadati</taxon>
        <taxon>Pseudomonadota</taxon>
        <taxon>Alphaproteobacteria</taxon>
        <taxon>Rhodospirillales</taxon>
        <taxon>Azospirillaceae</taxon>
        <taxon>Skermanella</taxon>
    </lineage>
</organism>
<keyword evidence="2" id="KW-0732">Signal</keyword>
<feature type="signal peptide" evidence="2">
    <location>
        <begin position="1"/>
        <end position="29"/>
    </location>
</feature>
<evidence type="ECO:0000256" key="1">
    <source>
        <dbReference type="SAM" id="MobiDB-lite"/>
    </source>
</evidence>
<evidence type="ECO:0008006" key="5">
    <source>
        <dbReference type="Google" id="ProtNLM"/>
    </source>
</evidence>
<proteinExistence type="predicted"/>
<name>A0ABX7BFI3_9PROT</name>
<keyword evidence="3" id="KW-0614">Plasmid</keyword>
<evidence type="ECO:0000313" key="4">
    <source>
        <dbReference type="Proteomes" id="UP000595197"/>
    </source>
</evidence>
<evidence type="ECO:0000313" key="3">
    <source>
        <dbReference type="EMBL" id="QQP93148.1"/>
    </source>
</evidence>
<feature type="region of interest" description="Disordered" evidence="1">
    <location>
        <begin position="48"/>
        <end position="82"/>
    </location>
</feature>